<dbReference type="Proteomes" id="UP000199296">
    <property type="component" value="Unassembled WGS sequence"/>
</dbReference>
<evidence type="ECO:0000259" key="16">
    <source>
        <dbReference type="PROSITE" id="PS51747"/>
    </source>
</evidence>
<comment type="similarity">
    <text evidence="3 15">Belongs to the cytidine and deoxycytidylate deaminase family.</text>
</comment>
<evidence type="ECO:0000256" key="4">
    <source>
        <dbReference type="ARBA" id="ARBA00012783"/>
    </source>
</evidence>
<protein>
    <recommendedName>
        <fullName evidence="5 15">Cytidine deaminase</fullName>
        <ecNumber evidence="4 15">3.5.4.5</ecNumber>
    </recommendedName>
    <alternativeName>
        <fullName evidence="9 15">Cytidine aminohydrolase</fullName>
    </alternativeName>
</protein>
<evidence type="ECO:0000256" key="10">
    <source>
        <dbReference type="ARBA" id="ARBA00049252"/>
    </source>
</evidence>
<dbReference type="STRING" id="470826.SAMN04488027_11099"/>
<evidence type="ECO:0000256" key="2">
    <source>
        <dbReference type="ARBA" id="ARBA00003949"/>
    </source>
</evidence>
<feature type="active site" description="Proton donor" evidence="12">
    <location>
        <position position="75"/>
    </location>
</feature>
<dbReference type="OrthoDB" id="9795347at2"/>
<feature type="binding site" evidence="13">
    <location>
        <begin position="62"/>
        <end position="68"/>
    </location>
    <ligand>
        <name>substrate</name>
    </ligand>
</feature>
<dbReference type="InterPro" id="IPR006262">
    <property type="entry name" value="Cyt_deam_tetra"/>
</dbReference>
<evidence type="ECO:0000256" key="11">
    <source>
        <dbReference type="ARBA" id="ARBA00049558"/>
    </source>
</evidence>
<dbReference type="GO" id="GO:0005829">
    <property type="term" value="C:cytosol"/>
    <property type="evidence" value="ECO:0007669"/>
    <property type="project" value="TreeGrafter"/>
</dbReference>
<feature type="binding site" evidence="14">
    <location>
        <position position="115"/>
    </location>
    <ligand>
        <name>Zn(2+)</name>
        <dbReference type="ChEBI" id="CHEBI:29105"/>
        <note>catalytic</note>
    </ligand>
</feature>
<dbReference type="GO" id="GO:0042802">
    <property type="term" value="F:identical protein binding"/>
    <property type="evidence" value="ECO:0007669"/>
    <property type="project" value="UniProtKB-ARBA"/>
</dbReference>
<feature type="binding site" evidence="14">
    <location>
        <position position="112"/>
    </location>
    <ligand>
        <name>Zn(2+)</name>
        <dbReference type="ChEBI" id="CHEBI:29105"/>
        <note>catalytic</note>
    </ligand>
</feature>
<dbReference type="Pfam" id="PF00383">
    <property type="entry name" value="dCMP_cyt_deam_1"/>
    <property type="match status" value="1"/>
</dbReference>
<dbReference type="InterPro" id="IPR016193">
    <property type="entry name" value="Cytidine_deaminase-like"/>
</dbReference>
<evidence type="ECO:0000256" key="15">
    <source>
        <dbReference type="RuleBase" id="RU364006"/>
    </source>
</evidence>
<evidence type="ECO:0000256" key="7">
    <source>
        <dbReference type="ARBA" id="ARBA00022801"/>
    </source>
</evidence>
<dbReference type="GO" id="GO:0055086">
    <property type="term" value="P:nucleobase-containing small molecule metabolic process"/>
    <property type="evidence" value="ECO:0007669"/>
    <property type="project" value="UniProtKB-ARBA"/>
</dbReference>
<comment type="function">
    <text evidence="2 15">This enzyme scavenges exogenous and endogenous cytidine and 2'-deoxycytidine for UMP synthesis.</text>
</comment>
<comment type="cofactor">
    <cofactor evidence="1 14 15">
        <name>Zn(2+)</name>
        <dbReference type="ChEBI" id="CHEBI:29105"/>
    </cofactor>
</comment>
<reference evidence="17 18" key="1">
    <citation type="submission" date="2016-10" db="EMBL/GenBank/DDBJ databases">
        <authorList>
            <person name="de Groot N.N."/>
        </authorList>
    </citation>
    <scope>NUCLEOTIDE SEQUENCE [LARGE SCALE GENOMIC DNA]</scope>
    <source>
        <strain evidence="17 18">DSM 19803</strain>
    </source>
</reference>
<evidence type="ECO:0000256" key="9">
    <source>
        <dbReference type="ARBA" id="ARBA00032005"/>
    </source>
</evidence>
<dbReference type="InterPro" id="IPR002125">
    <property type="entry name" value="CMP_dCMP_dom"/>
</dbReference>
<dbReference type="SUPFAM" id="SSF53927">
    <property type="entry name" value="Cytidine deaminase-like"/>
    <property type="match status" value="1"/>
</dbReference>
<dbReference type="PROSITE" id="PS51747">
    <property type="entry name" value="CYT_DCMP_DEAMINASES_2"/>
    <property type="match status" value="1"/>
</dbReference>
<evidence type="ECO:0000256" key="5">
    <source>
        <dbReference type="ARBA" id="ARBA00018266"/>
    </source>
</evidence>
<feature type="binding site" evidence="14">
    <location>
        <position position="73"/>
    </location>
    <ligand>
        <name>Zn(2+)</name>
        <dbReference type="ChEBI" id="CHEBI:29105"/>
        <note>catalytic</note>
    </ligand>
</feature>
<organism evidence="17 18">
    <name type="scientific">Psychroflexus sediminis</name>
    <dbReference type="NCBI Taxonomy" id="470826"/>
    <lineage>
        <taxon>Bacteria</taxon>
        <taxon>Pseudomonadati</taxon>
        <taxon>Bacteroidota</taxon>
        <taxon>Flavobacteriia</taxon>
        <taxon>Flavobacteriales</taxon>
        <taxon>Flavobacteriaceae</taxon>
        <taxon>Psychroflexus</taxon>
    </lineage>
</organism>
<keyword evidence="6 14" id="KW-0479">Metal-binding</keyword>
<dbReference type="NCBIfam" id="TIGR01354">
    <property type="entry name" value="cyt_deam_tetra"/>
    <property type="match status" value="1"/>
</dbReference>
<proteinExistence type="inferred from homology"/>
<name>A0A1G7Y3C2_9FLAO</name>
<dbReference type="NCBIfam" id="NF004064">
    <property type="entry name" value="PRK05578.1"/>
    <property type="match status" value="1"/>
</dbReference>
<dbReference type="PANTHER" id="PTHR11644:SF2">
    <property type="entry name" value="CYTIDINE DEAMINASE"/>
    <property type="match status" value="1"/>
</dbReference>
<evidence type="ECO:0000256" key="3">
    <source>
        <dbReference type="ARBA" id="ARBA00006576"/>
    </source>
</evidence>
<evidence type="ECO:0000256" key="14">
    <source>
        <dbReference type="PIRSR" id="PIRSR606262-3"/>
    </source>
</evidence>
<evidence type="ECO:0000256" key="13">
    <source>
        <dbReference type="PIRSR" id="PIRSR606262-2"/>
    </source>
</evidence>
<feature type="domain" description="CMP/dCMP-type deaminase" evidence="16">
    <location>
        <begin position="21"/>
        <end position="155"/>
    </location>
</feature>
<dbReference type="AlphaFoldDB" id="A0A1G7Y3C2"/>
<dbReference type="EC" id="3.5.4.5" evidence="4 15"/>
<sequence length="160" mass="17311">MTEKQISTSLQLFDSVSELPDQIQKLMHKAVEARLTAYAPYSKFKVGAALLLENGEVVAGSNQENASYPSGLCAERTAIYAAGANYPDQKIKALAITATSEKHDVLEPVAPCGACRQAIAEYEQKQNEPISIYFTGTSGKVIGVKSLLEILPLAFNNKFL</sequence>
<dbReference type="GO" id="GO:0008270">
    <property type="term" value="F:zinc ion binding"/>
    <property type="evidence" value="ECO:0007669"/>
    <property type="project" value="UniProtKB-UniRule"/>
</dbReference>
<dbReference type="EMBL" id="FNCW01000010">
    <property type="protein sequence ID" value="SDG90756.1"/>
    <property type="molecule type" value="Genomic_DNA"/>
</dbReference>
<keyword evidence="7 15" id="KW-0378">Hydrolase</keyword>
<dbReference type="GO" id="GO:0072527">
    <property type="term" value="P:pyrimidine-containing compound metabolic process"/>
    <property type="evidence" value="ECO:0007669"/>
    <property type="project" value="UniProtKB-ARBA"/>
</dbReference>
<dbReference type="Gene3D" id="3.40.140.10">
    <property type="entry name" value="Cytidine Deaminase, domain 2"/>
    <property type="match status" value="1"/>
</dbReference>
<keyword evidence="18" id="KW-1185">Reference proteome</keyword>
<evidence type="ECO:0000256" key="8">
    <source>
        <dbReference type="ARBA" id="ARBA00022833"/>
    </source>
</evidence>
<evidence type="ECO:0000313" key="17">
    <source>
        <dbReference type="EMBL" id="SDG90756.1"/>
    </source>
</evidence>
<dbReference type="PROSITE" id="PS00903">
    <property type="entry name" value="CYT_DCMP_DEAMINASES_1"/>
    <property type="match status" value="1"/>
</dbReference>
<dbReference type="InterPro" id="IPR050202">
    <property type="entry name" value="Cyt/Deoxycyt_deaminase"/>
</dbReference>
<evidence type="ECO:0000256" key="12">
    <source>
        <dbReference type="PIRSR" id="PIRSR606262-1"/>
    </source>
</evidence>
<comment type="catalytic activity">
    <reaction evidence="10 15">
        <text>2'-deoxycytidine + H2O + H(+) = 2'-deoxyuridine + NH4(+)</text>
        <dbReference type="Rhea" id="RHEA:13433"/>
        <dbReference type="ChEBI" id="CHEBI:15377"/>
        <dbReference type="ChEBI" id="CHEBI:15378"/>
        <dbReference type="ChEBI" id="CHEBI:15698"/>
        <dbReference type="ChEBI" id="CHEBI:16450"/>
        <dbReference type="ChEBI" id="CHEBI:28938"/>
        <dbReference type="EC" id="3.5.4.5"/>
    </reaction>
</comment>
<dbReference type="CDD" id="cd01283">
    <property type="entry name" value="cytidine_deaminase"/>
    <property type="match status" value="1"/>
</dbReference>
<comment type="catalytic activity">
    <reaction evidence="11 15">
        <text>cytidine + H2O + H(+) = uridine + NH4(+)</text>
        <dbReference type="Rhea" id="RHEA:16069"/>
        <dbReference type="ChEBI" id="CHEBI:15377"/>
        <dbReference type="ChEBI" id="CHEBI:15378"/>
        <dbReference type="ChEBI" id="CHEBI:16704"/>
        <dbReference type="ChEBI" id="CHEBI:17562"/>
        <dbReference type="ChEBI" id="CHEBI:28938"/>
        <dbReference type="EC" id="3.5.4.5"/>
    </reaction>
</comment>
<gene>
    <name evidence="17" type="ORF">SAMN04488027_11099</name>
</gene>
<accession>A0A1G7Y3C2</accession>
<evidence type="ECO:0000313" key="18">
    <source>
        <dbReference type="Proteomes" id="UP000199296"/>
    </source>
</evidence>
<keyword evidence="8 14" id="KW-0862">Zinc</keyword>
<dbReference type="RefSeq" id="WP_093368442.1">
    <property type="nucleotide sequence ID" value="NZ_FNCW01000010.1"/>
</dbReference>
<dbReference type="PANTHER" id="PTHR11644">
    <property type="entry name" value="CYTIDINE DEAMINASE"/>
    <property type="match status" value="1"/>
</dbReference>
<dbReference type="InterPro" id="IPR016192">
    <property type="entry name" value="APOBEC/CMP_deaminase_Zn-bd"/>
</dbReference>
<evidence type="ECO:0000256" key="1">
    <source>
        <dbReference type="ARBA" id="ARBA00001947"/>
    </source>
</evidence>
<dbReference type="GO" id="GO:0004126">
    <property type="term" value="F:cytidine deaminase activity"/>
    <property type="evidence" value="ECO:0007669"/>
    <property type="project" value="UniProtKB-UniRule"/>
</dbReference>
<evidence type="ECO:0000256" key="6">
    <source>
        <dbReference type="ARBA" id="ARBA00022723"/>
    </source>
</evidence>